<organism evidence="2 3">
    <name type="scientific">Trichodelitschia bisporula</name>
    <dbReference type="NCBI Taxonomy" id="703511"/>
    <lineage>
        <taxon>Eukaryota</taxon>
        <taxon>Fungi</taxon>
        <taxon>Dikarya</taxon>
        <taxon>Ascomycota</taxon>
        <taxon>Pezizomycotina</taxon>
        <taxon>Dothideomycetes</taxon>
        <taxon>Dothideomycetes incertae sedis</taxon>
        <taxon>Phaeotrichales</taxon>
        <taxon>Phaeotrichaceae</taxon>
        <taxon>Trichodelitschia</taxon>
    </lineage>
</organism>
<dbReference type="InterPro" id="IPR011990">
    <property type="entry name" value="TPR-like_helical_dom_sf"/>
</dbReference>
<feature type="region of interest" description="Disordered" evidence="1">
    <location>
        <begin position="407"/>
        <end position="433"/>
    </location>
</feature>
<dbReference type="Pfam" id="PF09797">
    <property type="entry name" value="NatB_MDM20"/>
    <property type="match status" value="1"/>
</dbReference>
<dbReference type="Gene3D" id="1.25.40.10">
    <property type="entry name" value="Tetratricopeptide repeat domain"/>
    <property type="match status" value="1"/>
</dbReference>
<dbReference type="EMBL" id="ML996687">
    <property type="protein sequence ID" value="KAF2405319.1"/>
    <property type="molecule type" value="Genomic_DNA"/>
</dbReference>
<sequence>MAPPAVDQVNDLVKSYEKHPEQGLKAIKKRLAKDARNPVLLIAQAKLLLRLGRPDDALTSLQQIVPTKPPAEPIDVQLVAEVMGTMVQAERDHGTYKHIAGPHVWALWADILDRRPKTRDVRNSIVSMAAEDGYWDVAQQFYARMQKEHPKVADFHFYWVAYSQLLGAVKEDGGMMKMLASRSLKAAIDSVRAKKDTPRRIQNEQHLRLLTAIYMKQGLYEELVDVLVDPDIGIESPVGKNDVEFIRLKLQALGRQGKWRDLYDLLLSAHKSYLVAQSTNRATKTGVQSLNEWIDSFSMWDILLTATQFLGDEKAKDEVINLLLKYLEHNERSRNPGIAMLRYHVIFDKADLLRSCEKFFDVHSGHRSCYEDLVDYVLELPEQQRSQLSTHIKQAAAAVPLVVQKSLPSNGEDTDSKDSECKETDPEGESKMADVTDTDLAKLEISKKKHEAKPEKPESLAFIYTNALKFEYLVGFAPLTSPPADAIKAFASRCAAYNPLIKEANPDAAGDATLLGILAQLHLASSLSSTSPAEAETLRLTALHTLTRYREHDPHNYEGTLLHIHLTLLLGLVPQALKSIAHLALREIQYDTVAPIFYARLSTLHPHPTPPFRTPTIRTPETRKSDPAAALSFATNWHPLASFQFGEAIGKGVVTFDKLFEVLDLKASVESSISRAIFAIELRRIARLLGPFAAVDDVQLVRWYDVSDELPTAKTPTLPAFGRPLAGWPEDAFRACEPRRVWVAWMSAVDIVASALTTKTPVSPTHAKHLADARSFVYENQDAKEEQLSADEKASEALMRVFVKEDRKGTGNQFSAAEKAAVPAWEGLMRVAAGLGLVGETRGVKDVDAGFEDLAAWLKGVKMEPRTVLPGWDEYQTWWTVLEVLRVTARACELAAVKKVKKVEAVRTVAREVAQGIVDEVKEWKGRVEKLGEVAGVIIERGSWAKDVVEGALDGMKGVEGVAREVLGQLLGGRGRK</sequence>
<evidence type="ECO:0000256" key="1">
    <source>
        <dbReference type="SAM" id="MobiDB-lite"/>
    </source>
</evidence>
<keyword evidence="3" id="KW-1185">Reference proteome</keyword>
<dbReference type="InterPro" id="IPR019183">
    <property type="entry name" value="NAA25_NatB_aux_su"/>
</dbReference>
<name>A0A6G1IB74_9PEZI</name>
<proteinExistence type="predicted"/>
<feature type="compositionally biased region" description="Basic and acidic residues" evidence="1">
    <location>
        <begin position="414"/>
        <end position="433"/>
    </location>
</feature>
<accession>A0A6G1IB74</accession>
<gene>
    <name evidence="2" type="ORF">EJ06DRAFT_525845</name>
</gene>
<dbReference type="OrthoDB" id="24670at2759"/>
<protein>
    <submittedName>
        <fullName evidence="2">Uncharacterized protein</fullName>
    </submittedName>
</protein>
<dbReference type="Proteomes" id="UP000799640">
    <property type="component" value="Unassembled WGS sequence"/>
</dbReference>
<evidence type="ECO:0000313" key="2">
    <source>
        <dbReference type="EMBL" id="KAF2405319.1"/>
    </source>
</evidence>
<dbReference type="SUPFAM" id="SSF48452">
    <property type="entry name" value="TPR-like"/>
    <property type="match status" value="1"/>
</dbReference>
<dbReference type="AlphaFoldDB" id="A0A6G1IB74"/>
<evidence type="ECO:0000313" key="3">
    <source>
        <dbReference type="Proteomes" id="UP000799640"/>
    </source>
</evidence>
<reference evidence="2" key="1">
    <citation type="journal article" date="2020" name="Stud. Mycol.">
        <title>101 Dothideomycetes genomes: a test case for predicting lifestyles and emergence of pathogens.</title>
        <authorList>
            <person name="Haridas S."/>
            <person name="Albert R."/>
            <person name="Binder M."/>
            <person name="Bloem J."/>
            <person name="Labutti K."/>
            <person name="Salamov A."/>
            <person name="Andreopoulos B."/>
            <person name="Baker S."/>
            <person name="Barry K."/>
            <person name="Bills G."/>
            <person name="Bluhm B."/>
            <person name="Cannon C."/>
            <person name="Castanera R."/>
            <person name="Culley D."/>
            <person name="Daum C."/>
            <person name="Ezra D."/>
            <person name="Gonzalez J."/>
            <person name="Henrissat B."/>
            <person name="Kuo A."/>
            <person name="Liang C."/>
            <person name="Lipzen A."/>
            <person name="Lutzoni F."/>
            <person name="Magnuson J."/>
            <person name="Mondo S."/>
            <person name="Nolan M."/>
            <person name="Ohm R."/>
            <person name="Pangilinan J."/>
            <person name="Park H.-J."/>
            <person name="Ramirez L."/>
            <person name="Alfaro M."/>
            <person name="Sun H."/>
            <person name="Tritt A."/>
            <person name="Yoshinaga Y."/>
            <person name="Zwiers L.-H."/>
            <person name="Turgeon B."/>
            <person name="Goodwin S."/>
            <person name="Spatafora J."/>
            <person name="Crous P."/>
            <person name="Grigoriev I."/>
        </authorList>
    </citation>
    <scope>NUCLEOTIDE SEQUENCE</scope>
    <source>
        <strain evidence="2">CBS 262.69</strain>
    </source>
</reference>